<sequence length="86" mass="9420">MSIDFAQEVRNLGSLGMVRLEPVLRKRERDEHGRAVVVPAGEGRSTRLRTQVTSEVFAGMSGTRKERFMTVTPVTSDNSPDDATAG</sequence>
<gene>
    <name evidence="1" type="ORF">L1987_01522</name>
</gene>
<accession>A0ACB9K5B3</accession>
<reference evidence="1 2" key="2">
    <citation type="journal article" date="2022" name="Mol. Ecol. Resour.">
        <title>The genomes of chicory, endive, great burdock and yacon provide insights into Asteraceae paleo-polyploidization history and plant inulin production.</title>
        <authorList>
            <person name="Fan W."/>
            <person name="Wang S."/>
            <person name="Wang H."/>
            <person name="Wang A."/>
            <person name="Jiang F."/>
            <person name="Liu H."/>
            <person name="Zhao H."/>
            <person name="Xu D."/>
            <person name="Zhang Y."/>
        </authorList>
    </citation>
    <scope>NUCLEOTIDE SEQUENCE [LARGE SCALE GENOMIC DNA]</scope>
    <source>
        <strain evidence="2">cv. Yunnan</strain>
        <tissue evidence="1">Leaves</tissue>
    </source>
</reference>
<dbReference type="Proteomes" id="UP001056120">
    <property type="component" value="Linkage Group LG01"/>
</dbReference>
<protein>
    <submittedName>
        <fullName evidence="1">Uncharacterized protein</fullName>
    </submittedName>
</protein>
<dbReference type="EMBL" id="CM042018">
    <property type="protein sequence ID" value="KAI3827447.1"/>
    <property type="molecule type" value="Genomic_DNA"/>
</dbReference>
<evidence type="ECO:0000313" key="2">
    <source>
        <dbReference type="Proteomes" id="UP001056120"/>
    </source>
</evidence>
<keyword evidence="2" id="KW-1185">Reference proteome</keyword>
<reference evidence="2" key="1">
    <citation type="journal article" date="2022" name="Mol. Ecol. Resour.">
        <title>The genomes of chicory, endive, great burdock and yacon provide insights into Asteraceae palaeo-polyploidization history and plant inulin production.</title>
        <authorList>
            <person name="Fan W."/>
            <person name="Wang S."/>
            <person name="Wang H."/>
            <person name="Wang A."/>
            <person name="Jiang F."/>
            <person name="Liu H."/>
            <person name="Zhao H."/>
            <person name="Xu D."/>
            <person name="Zhang Y."/>
        </authorList>
    </citation>
    <scope>NUCLEOTIDE SEQUENCE [LARGE SCALE GENOMIC DNA]</scope>
    <source>
        <strain evidence="2">cv. Yunnan</strain>
    </source>
</reference>
<proteinExistence type="predicted"/>
<organism evidence="1 2">
    <name type="scientific">Smallanthus sonchifolius</name>
    <dbReference type="NCBI Taxonomy" id="185202"/>
    <lineage>
        <taxon>Eukaryota</taxon>
        <taxon>Viridiplantae</taxon>
        <taxon>Streptophyta</taxon>
        <taxon>Embryophyta</taxon>
        <taxon>Tracheophyta</taxon>
        <taxon>Spermatophyta</taxon>
        <taxon>Magnoliopsida</taxon>
        <taxon>eudicotyledons</taxon>
        <taxon>Gunneridae</taxon>
        <taxon>Pentapetalae</taxon>
        <taxon>asterids</taxon>
        <taxon>campanulids</taxon>
        <taxon>Asterales</taxon>
        <taxon>Asteraceae</taxon>
        <taxon>Asteroideae</taxon>
        <taxon>Heliantheae alliance</taxon>
        <taxon>Millerieae</taxon>
        <taxon>Smallanthus</taxon>
    </lineage>
</organism>
<comment type="caution">
    <text evidence="1">The sequence shown here is derived from an EMBL/GenBank/DDBJ whole genome shotgun (WGS) entry which is preliminary data.</text>
</comment>
<evidence type="ECO:0000313" key="1">
    <source>
        <dbReference type="EMBL" id="KAI3827447.1"/>
    </source>
</evidence>
<name>A0ACB9K5B3_9ASTR</name>